<keyword evidence="11" id="KW-1185">Reference proteome</keyword>
<dbReference type="InterPro" id="IPR045265">
    <property type="entry name" value="AIR12_DOMON"/>
</dbReference>
<protein>
    <recommendedName>
        <fullName evidence="9">Cytochrome b561 domain-containing protein</fullName>
    </recommendedName>
</protein>
<organism evidence="10 11">
    <name type="scientific">Chenopodium quinoa</name>
    <name type="common">Quinoa</name>
    <dbReference type="NCBI Taxonomy" id="63459"/>
    <lineage>
        <taxon>Eukaryota</taxon>
        <taxon>Viridiplantae</taxon>
        <taxon>Streptophyta</taxon>
        <taxon>Embryophyta</taxon>
        <taxon>Tracheophyta</taxon>
        <taxon>Spermatophyta</taxon>
        <taxon>Magnoliopsida</taxon>
        <taxon>eudicotyledons</taxon>
        <taxon>Gunneridae</taxon>
        <taxon>Pentapetalae</taxon>
        <taxon>Caryophyllales</taxon>
        <taxon>Chenopodiaceae</taxon>
        <taxon>Chenopodioideae</taxon>
        <taxon>Atripliceae</taxon>
        <taxon>Chenopodium</taxon>
    </lineage>
</organism>
<reference evidence="10" key="1">
    <citation type="journal article" date="2017" name="Nature">
        <title>The genome of Chenopodium quinoa.</title>
        <authorList>
            <person name="Jarvis D.E."/>
            <person name="Ho Y.S."/>
            <person name="Lightfoot D.J."/>
            <person name="Schmoeckel S.M."/>
            <person name="Li B."/>
            <person name="Borm T.J.A."/>
            <person name="Ohyanagi H."/>
            <person name="Mineta K."/>
            <person name="Michell C.T."/>
            <person name="Saber N."/>
            <person name="Kharbatia N.M."/>
            <person name="Rupper R.R."/>
            <person name="Sharp A.R."/>
            <person name="Dally N."/>
            <person name="Boughton B.A."/>
            <person name="Woo Y.H."/>
            <person name="Gao G."/>
            <person name="Schijlen E.G.W.M."/>
            <person name="Guo X."/>
            <person name="Momin A.A."/>
            <person name="Negrao S."/>
            <person name="Al-Babili S."/>
            <person name="Gehring C."/>
            <person name="Roessner U."/>
            <person name="Jung C."/>
            <person name="Murphy K."/>
            <person name="Arold S.T."/>
            <person name="Gojobori T."/>
            <person name="van der Linden C.G."/>
            <person name="van Loo E.N."/>
            <person name="Jellen E.N."/>
            <person name="Maughan P.J."/>
            <person name="Tester M."/>
        </authorList>
    </citation>
    <scope>NUCLEOTIDE SEQUENCE [LARGE SCALE GENOMIC DNA]</scope>
    <source>
        <strain evidence="10">cv. PI 614886</strain>
    </source>
</reference>
<reference evidence="10" key="2">
    <citation type="submission" date="2021-03" db="UniProtKB">
        <authorList>
            <consortium name="EnsemblPlants"/>
        </authorList>
    </citation>
    <scope>IDENTIFICATION</scope>
</reference>
<keyword evidence="4" id="KW-0249">Electron transport</keyword>
<evidence type="ECO:0000313" key="10">
    <source>
        <dbReference type="EnsemblPlants" id="AUR62021841-RA:cds"/>
    </source>
</evidence>
<evidence type="ECO:0000256" key="7">
    <source>
        <dbReference type="PIRSR" id="PIRSR037471-1"/>
    </source>
</evidence>
<feature type="transmembrane region" description="Helical" evidence="8">
    <location>
        <begin position="280"/>
        <end position="298"/>
    </location>
</feature>
<dbReference type="Gene3D" id="1.20.120.1770">
    <property type="match status" value="1"/>
</dbReference>
<dbReference type="Proteomes" id="UP000596660">
    <property type="component" value="Unplaced"/>
</dbReference>
<sequence>MAYRHPGVGPGSLAKWVAWAINPTGKAMLGAQTLVAYRNGDNGSVLAYTSPIMSYRTGLAKGALSFDVIGLKAVIIKDEIFIFAMIKVPKNKTLINQLWQEGLLNEYGTPLWHNLAYPNLHSMASLNLLSGDIILSEKPTPFRNAHVTVNIIGWGILMPLGIMIARHYKEFFPKDDSTWFYLHIGCQIPAYILGATGWAIGLKLNSIQGLRHFADHKRIGTALFCMATFQVSALVLRPHKDHMYRSYWSKYHHLVGRVTVILGLFNISLGLTILKPGIDARAAIFGVLAPWGVVALVLEILKKSKKTKVAASQSSSNH</sequence>
<dbReference type="Gramene" id="AUR62021841-RA">
    <property type="protein sequence ID" value="AUR62021841-RA:cds"/>
    <property type="gene ID" value="AUR62021841"/>
</dbReference>
<feature type="transmembrane region" description="Helical" evidence="8">
    <location>
        <begin position="151"/>
        <end position="168"/>
    </location>
</feature>
<feature type="binding site" description="axial binding residue" evidence="7">
    <location>
        <position position="216"/>
    </location>
    <ligand>
        <name>heme b</name>
        <dbReference type="ChEBI" id="CHEBI:60344"/>
        <label>1</label>
    </ligand>
    <ligandPart>
        <name>Fe</name>
        <dbReference type="ChEBI" id="CHEBI:18248"/>
    </ligandPart>
</feature>
<evidence type="ECO:0000256" key="8">
    <source>
        <dbReference type="SAM" id="Phobius"/>
    </source>
</evidence>
<dbReference type="SMART" id="SM00665">
    <property type="entry name" value="B561"/>
    <property type="match status" value="1"/>
</dbReference>
<keyword evidence="5 8" id="KW-1133">Transmembrane helix</keyword>
<dbReference type="OMA" id="HIFFQTT"/>
<dbReference type="PANTHER" id="PTHR23130">
    <property type="entry name" value="CYTOCHROME B561 AND DOMON DOMAIN-CONTAINING PROTEIN"/>
    <property type="match status" value="1"/>
</dbReference>
<evidence type="ECO:0000313" key="11">
    <source>
        <dbReference type="Proteomes" id="UP000596660"/>
    </source>
</evidence>
<feature type="binding site" description="axial binding residue" evidence="7">
    <location>
        <position position="183"/>
    </location>
    <ligand>
        <name>heme b</name>
        <dbReference type="ChEBI" id="CHEBI:60344"/>
        <label>1</label>
    </ligand>
    <ligandPart>
        <name>Fe</name>
        <dbReference type="ChEBI" id="CHEBI:18248"/>
    </ligandPart>
</feature>
<dbReference type="PROSITE" id="PS50939">
    <property type="entry name" value="CYTOCHROME_B561"/>
    <property type="match status" value="1"/>
</dbReference>
<accession>A0A803M1K9</accession>
<evidence type="ECO:0000259" key="9">
    <source>
        <dbReference type="PROSITE" id="PS50939"/>
    </source>
</evidence>
<keyword evidence="3 8" id="KW-0812">Transmembrane</keyword>
<evidence type="ECO:0000256" key="6">
    <source>
        <dbReference type="ARBA" id="ARBA00023136"/>
    </source>
</evidence>
<dbReference type="GO" id="GO:0016020">
    <property type="term" value="C:membrane"/>
    <property type="evidence" value="ECO:0007669"/>
    <property type="project" value="UniProtKB-SubCell"/>
</dbReference>
<dbReference type="Pfam" id="PF04526">
    <property type="entry name" value="DUF568"/>
    <property type="match status" value="1"/>
</dbReference>
<dbReference type="CDD" id="cd08760">
    <property type="entry name" value="Cyt_b561_FRRS1_like"/>
    <property type="match status" value="1"/>
</dbReference>
<dbReference type="AlphaFoldDB" id="A0A803M1K9"/>
<feature type="binding site" description="axial binding residue" evidence="7">
    <location>
        <position position="252"/>
    </location>
    <ligand>
        <name>heme b</name>
        <dbReference type="ChEBI" id="CHEBI:60344"/>
        <label>1</label>
    </ligand>
    <ligandPart>
        <name>Fe</name>
        <dbReference type="ChEBI" id="CHEBI:18248"/>
    </ligandPart>
</feature>
<comment type="subcellular location">
    <subcellularLocation>
        <location evidence="1">Membrane</location>
    </subcellularLocation>
</comment>
<name>A0A803M1K9_CHEQI</name>
<dbReference type="EnsemblPlants" id="AUR62021841-RA">
    <property type="protein sequence ID" value="AUR62021841-RA:cds"/>
    <property type="gene ID" value="AUR62021841"/>
</dbReference>
<keyword evidence="2" id="KW-0813">Transport</keyword>
<proteinExistence type="predicted"/>
<dbReference type="InterPro" id="IPR017214">
    <property type="entry name" value="UCP037471"/>
</dbReference>
<evidence type="ECO:0000256" key="4">
    <source>
        <dbReference type="ARBA" id="ARBA00022982"/>
    </source>
</evidence>
<keyword evidence="7" id="KW-0479">Metal-binding</keyword>
<feature type="transmembrane region" description="Helical" evidence="8">
    <location>
        <begin position="256"/>
        <end position="274"/>
    </location>
</feature>
<evidence type="ECO:0000256" key="3">
    <source>
        <dbReference type="ARBA" id="ARBA00022692"/>
    </source>
</evidence>
<evidence type="ECO:0000256" key="5">
    <source>
        <dbReference type="ARBA" id="ARBA00022989"/>
    </source>
</evidence>
<dbReference type="PIRSF" id="PIRSF037471">
    <property type="entry name" value="UCP037471"/>
    <property type="match status" value="1"/>
</dbReference>
<dbReference type="Pfam" id="PF03188">
    <property type="entry name" value="Cytochrom_B561"/>
    <property type="match status" value="1"/>
</dbReference>
<keyword evidence="6 8" id="KW-0472">Membrane</keyword>
<feature type="binding site" description="axial binding residue" evidence="7">
    <location>
        <position position="146"/>
    </location>
    <ligand>
        <name>heme b</name>
        <dbReference type="ChEBI" id="CHEBI:60344"/>
        <label>1</label>
    </ligand>
    <ligandPart>
        <name>Fe</name>
        <dbReference type="ChEBI" id="CHEBI:18248"/>
    </ligandPart>
</feature>
<feature type="transmembrane region" description="Helical" evidence="8">
    <location>
        <begin position="180"/>
        <end position="199"/>
    </location>
</feature>
<feature type="domain" description="Cytochrome b561" evidence="9">
    <location>
        <begin position="109"/>
        <end position="307"/>
    </location>
</feature>
<evidence type="ECO:0000256" key="1">
    <source>
        <dbReference type="ARBA" id="ARBA00004370"/>
    </source>
</evidence>
<evidence type="ECO:0000256" key="2">
    <source>
        <dbReference type="ARBA" id="ARBA00022448"/>
    </source>
</evidence>
<dbReference type="GO" id="GO:0046872">
    <property type="term" value="F:metal ion binding"/>
    <property type="evidence" value="ECO:0007669"/>
    <property type="project" value="UniProtKB-KW"/>
</dbReference>
<dbReference type="InterPro" id="IPR006593">
    <property type="entry name" value="Cyt_b561/ferric_Rdtase_TM"/>
</dbReference>
<dbReference type="PANTHER" id="PTHR23130:SF167">
    <property type="entry name" value="CYTOCHROME B561 AND DOMON DOMAIN-CONTAINING PROTEIN"/>
    <property type="match status" value="1"/>
</dbReference>
<keyword evidence="7" id="KW-0408">Iron</keyword>